<protein>
    <submittedName>
        <fullName evidence="1">Uncharacterized protein</fullName>
    </submittedName>
</protein>
<dbReference type="EMBL" id="GBRH01224475">
    <property type="protein sequence ID" value="JAD73420.1"/>
    <property type="molecule type" value="Transcribed_RNA"/>
</dbReference>
<reference evidence="1" key="2">
    <citation type="journal article" date="2015" name="Data Brief">
        <title>Shoot transcriptome of the giant reed, Arundo donax.</title>
        <authorList>
            <person name="Barrero R.A."/>
            <person name="Guerrero F.D."/>
            <person name="Moolhuijzen P."/>
            <person name="Goolsby J.A."/>
            <person name="Tidwell J."/>
            <person name="Bellgard S.E."/>
            <person name="Bellgard M.I."/>
        </authorList>
    </citation>
    <scope>NUCLEOTIDE SEQUENCE</scope>
    <source>
        <tissue evidence="1">Shoot tissue taken approximately 20 cm above the soil surface</tissue>
    </source>
</reference>
<reference evidence="1" key="1">
    <citation type="submission" date="2014-09" db="EMBL/GenBank/DDBJ databases">
        <authorList>
            <person name="Magalhaes I.L.F."/>
            <person name="Oliveira U."/>
            <person name="Santos F.R."/>
            <person name="Vidigal T.H.D.A."/>
            <person name="Brescovit A.D."/>
            <person name="Santos A.J."/>
        </authorList>
    </citation>
    <scope>NUCLEOTIDE SEQUENCE</scope>
    <source>
        <tissue evidence="1">Shoot tissue taken approximately 20 cm above the soil surface</tissue>
    </source>
</reference>
<name>A0A0A9CJ46_ARUDO</name>
<proteinExistence type="predicted"/>
<accession>A0A0A9CJ46</accession>
<evidence type="ECO:0000313" key="1">
    <source>
        <dbReference type="EMBL" id="JAD73420.1"/>
    </source>
</evidence>
<sequence length="31" mass="3256">MLVAHRRDAAKMVTLPANADAIVTAPKGAHE</sequence>
<organism evidence="1">
    <name type="scientific">Arundo donax</name>
    <name type="common">Giant reed</name>
    <name type="synonym">Donax arundinaceus</name>
    <dbReference type="NCBI Taxonomy" id="35708"/>
    <lineage>
        <taxon>Eukaryota</taxon>
        <taxon>Viridiplantae</taxon>
        <taxon>Streptophyta</taxon>
        <taxon>Embryophyta</taxon>
        <taxon>Tracheophyta</taxon>
        <taxon>Spermatophyta</taxon>
        <taxon>Magnoliopsida</taxon>
        <taxon>Liliopsida</taxon>
        <taxon>Poales</taxon>
        <taxon>Poaceae</taxon>
        <taxon>PACMAD clade</taxon>
        <taxon>Arundinoideae</taxon>
        <taxon>Arundineae</taxon>
        <taxon>Arundo</taxon>
    </lineage>
</organism>
<dbReference type="AlphaFoldDB" id="A0A0A9CJ46"/>